<dbReference type="PROSITE" id="PS51405">
    <property type="entry name" value="HEME_HALOPEROXIDASE"/>
    <property type="match status" value="1"/>
</dbReference>
<evidence type="ECO:0000256" key="8">
    <source>
        <dbReference type="SAM" id="MobiDB-lite"/>
    </source>
</evidence>
<keyword evidence="6" id="KW-0408">Iron</keyword>
<dbReference type="InterPro" id="IPR000028">
    <property type="entry name" value="Chloroperoxidase"/>
</dbReference>
<comment type="cofactor">
    <cofactor evidence="1">
        <name>heme b</name>
        <dbReference type="ChEBI" id="CHEBI:60344"/>
    </cofactor>
</comment>
<sequence length="426" mass="46109">MKGVIFSSLIASAGAFPFVMNVPGVDSSAIQAERRRIRRQQPGQGPGSAAECPFNANHVPAAPITSQYPYNNAKNGRKGNEKGGYQVPAPGDTAHQFVPPNPDTDIRGPCPGLNVAANHNFLAHDGITTFNELVDAQQNIFNVGYDLANILALLGLTLTAGDLVTTKLSIGCDATSRTSVNPTLTGSEPGLSGHNKFEADTSLTRNDFFTGQGDNFSFNGTLFGMMTETTGGNYDLEGMALYRQQRWFQSRDENPNFYFGPLTLLQFGAASFLYEVMPSGTRGYAPDVETISSFYGAQREYDGSWSFNNAEQIPPNWTNRVEPYDNSKVVAEILKMYSLHPVEFGGNTADGTFNVINFSNIITEGKLEPNLDPKVASCLLYMLATERVPTYLNSVLTPSVEALSLVLTKLSGTSFANSGCLRPVTK</sequence>
<feature type="region of interest" description="Disordered" evidence="8">
    <location>
        <begin position="37"/>
        <end position="56"/>
    </location>
</feature>
<feature type="signal peptide" evidence="9">
    <location>
        <begin position="1"/>
        <end position="15"/>
    </location>
</feature>
<feature type="domain" description="Heme haloperoxidase family profile" evidence="10">
    <location>
        <begin position="93"/>
        <end position="331"/>
    </location>
</feature>
<keyword evidence="4" id="KW-0479">Metal-binding</keyword>
<evidence type="ECO:0000313" key="11">
    <source>
        <dbReference type="EMBL" id="KAF2216886.1"/>
    </source>
</evidence>
<name>A0A6A6FTR4_9PEZI</name>
<evidence type="ECO:0000259" key="10">
    <source>
        <dbReference type="PROSITE" id="PS51405"/>
    </source>
</evidence>
<dbReference type="OrthoDB" id="407298at2759"/>
<proteinExistence type="inferred from homology"/>
<dbReference type="Gene3D" id="1.10.489.10">
    <property type="entry name" value="Chloroperoxidase-like"/>
    <property type="match status" value="1"/>
</dbReference>
<feature type="chain" id="PRO_5025378148" description="Heme haloperoxidase family profile domain-containing protein" evidence="9">
    <location>
        <begin position="16"/>
        <end position="426"/>
    </location>
</feature>
<keyword evidence="3" id="KW-0349">Heme</keyword>
<evidence type="ECO:0000256" key="7">
    <source>
        <dbReference type="ARBA" id="ARBA00025795"/>
    </source>
</evidence>
<feature type="region of interest" description="Disordered" evidence="8">
    <location>
        <begin position="63"/>
        <end position="107"/>
    </location>
</feature>
<dbReference type="AlphaFoldDB" id="A0A6A6FTR4"/>
<keyword evidence="2" id="KW-0575">Peroxidase</keyword>
<comment type="similarity">
    <text evidence="7">Belongs to the chloroperoxidase family.</text>
</comment>
<evidence type="ECO:0000256" key="6">
    <source>
        <dbReference type="ARBA" id="ARBA00023004"/>
    </source>
</evidence>
<protein>
    <recommendedName>
        <fullName evidence="10">Heme haloperoxidase family profile domain-containing protein</fullName>
    </recommendedName>
</protein>
<dbReference type="PANTHER" id="PTHR33577:SF15">
    <property type="entry name" value="HEME HALOPEROXIDASE FAMILY PROFILE DOMAIN-CONTAINING PROTEIN"/>
    <property type="match status" value="1"/>
</dbReference>
<evidence type="ECO:0000313" key="12">
    <source>
        <dbReference type="Proteomes" id="UP000799539"/>
    </source>
</evidence>
<dbReference type="SUPFAM" id="SSF47571">
    <property type="entry name" value="Cloroperoxidase"/>
    <property type="match status" value="1"/>
</dbReference>
<dbReference type="InterPro" id="IPR036851">
    <property type="entry name" value="Chloroperoxidase-like_sf"/>
</dbReference>
<dbReference type="GO" id="GO:0046872">
    <property type="term" value="F:metal ion binding"/>
    <property type="evidence" value="ECO:0007669"/>
    <property type="project" value="UniProtKB-KW"/>
</dbReference>
<evidence type="ECO:0000256" key="9">
    <source>
        <dbReference type="SAM" id="SignalP"/>
    </source>
</evidence>
<reference evidence="11" key="1">
    <citation type="journal article" date="2020" name="Stud. Mycol.">
        <title>101 Dothideomycetes genomes: a test case for predicting lifestyles and emergence of pathogens.</title>
        <authorList>
            <person name="Haridas S."/>
            <person name="Albert R."/>
            <person name="Binder M."/>
            <person name="Bloem J."/>
            <person name="Labutti K."/>
            <person name="Salamov A."/>
            <person name="Andreopoulos B."/>
            <person name="Baker S."/>
            <person name="Barry K."/>
            <person name="Bills G."/>
            <person name="Bluhm B."/>
            <person name="Cannon C."/>
            <person name="Castanera R."/>
            <person name="Culley D."/>
            <person name="Daum C."/>
            <person name="Ezra D."/>
            <person name="Gonzalez J."/>
            <person name="Henrissat B."/>
            <person name="Kuo A."/>
            <person name="Liang C."/>
            <person name="Lipzen A."/>
            <person name="Lutzoni F."/>
            <person name="Magnuson J."/>
            <person name="Mondo S."/>
            <person name="Nolan M."/>
            <person name="Ohm R."/>
            <person name="Pangilinan J."/>
            <person name="Park H.-J."/>
            <person name="Ramirez L."/>
            <person name="Alfaro M."/>
            <person name="Sun H."/>
            <person name="Tritt A."/>
            <person name="Yoshinaga Y."/>
            <person name="Zwiers L.-H."/>
            <person name="Turgeon B."/>
            <person name="Goodwin S."/>
            <person name="Spatafora J."/>
            <person name="Crous P."/>
            <person name="Grigoriev I."/>
        </authorList>
    </citation>
    <scope>NUCLEOTIDE SEQUENCE</scope>
    <source>
        <strain evidence="11">SCOH1-5</strain>
    </source>
</reference>
<evidence type="ECO:0000256" key="1">
    <source>
        <dbReference type="ARBA" id="ARBA00001970"/>
    </source>
</evidence>
<accession>A0A6A6FTR4</accession>
<feature type="compositionally biased region" description="Low complexity" evidence="8">
    <location>
        <begin position="40"/>
        <end position="51"/>
    </location>
</feature>
<dbReference type="EMBL" id="ML992663">
    <property type="protein sequence ID" value="KAF2216886.1"/>
    <property type="molecule type" value="Genomic_DNA"/>
</dbReference>
<organism evidence="11 12">
    <name type="scientific">Cercospora zeae-maydis SCOH1-5</name>
    <dbReference type="NCBI Taxonomy" id="717836"/>
    <lineage>
        <taxon>Eukaryota</taxon>
        <taxon>Fungi</taxon>
        <taxon>Dikarya</taxon>
        <taxon>Ascomycota</taxon>
        <taxon>Pezizomycotina</taxon>
        <taxon>Dothideomycetes</taxon>
        <taxon>Dothideomycetidae</taxon>
        <taxon>Mycosphaerellales</taxon>
        <taxon>Mycosphaerellaceae</taxon>
        <taxon>Cercospora</taxon>
    </lineage>
</organism>
<dbReference type="GO" id="GO:0004601">
    <property type="term" value="F:peroxidase activity"/>
    <property type="evidence" value="ECO:0007669"/>
    <property type="project" value="UniProtKB-KW"/>
</dbReference>
<evidence type="ECO:0000256" key="3">
    <source>
        <dbReference type="ARBA" id="ARBA00022617"/>
    </source>
</evidence>
<dbReference type="Pfam" id="PF01328">
    <property type="entry name" value="Peroxidase_2"/>
    <property type="match status" value="1"/>
</dbReference>
<evidence type="ECO:0000256" key="4">
    <source>
        <dbReference type="ARBA" id="ARBA00022723"/>
    </source>
</evidence>
<keyword evidence="5" id="KW-0560">Oxidoreductase</keyword>
<dbReference type="Proteomes" id="UP000799539">
    <property type="component" value="Unassembled WGS sequence"/>
</dbReference>
<evidence type="ECO:0000256" key="5">
    <source>
        <dbReference type="ARBA" id="ARBA00023002"/>
    </source>
</evidence>
<keyword evidence="9" id="KW-0732">Signal</keyword>
<gene>
    <name evidence="11" type="ORF">CERZMDRAFT_32654</name>
</gene>
<dbReference type="PANTHER" id="PTHR33577">
    <property type="entry name" value="STERIGMATOCYSTIN BIOSYNTHESIS PEROXIDASE STCC-RELATED"/>
    <property type="match status" value="1"/>
</dbReference>
<evidence type="ECO:0000256" key="2">
    <source>
        <dbReference type="ARBA" id="ARBA00022559"/>
    </source>
</evidence>
<feature type="compositionally biased region" description="Polar residues" evidence="8">
    <location>
        <begin position="64"/>
        <end position="74"/>
    </location>
</feature>
<keyword evidence="12" id="KW-1185">Reference proteome</keyword>